<feature type="compositionally biased region" description="Polar residues" evidence="1">
    <location>
        <begin position="1"/>
        <end position="17"/>
    </location>
</feature>
<reference evidence="2 3" key="1">
    <citation type="submission" date="2018-03" db="EMBL/GenBank/DDBJ databases">
        <title>Genomic Encyclopedia of Archaeal and Bacterial Type Strains, Phase II (KMG-II): from individual species to whole genera.</title>
        <authorList>
            <person name="Goeker M."/>
        </authorList>
    </citation>
    <scope>NUCLEOTIDE SEQUENCE [LARGE SCALE GENOMIC DNA]</scope>
    <source>
        <strain evidence="2 3">DSM 100065</strain>
    </source>
</reference>
<organism evidence="2 3">
    <name type="scientific">Antricoccus suffuscus</name>
    <dbReference type="NCBI Taxonomy" id="1629062"/>
    <lineage>
        <taxon>Bacteria</taxon>
        <taxon>Bacillati</taxon>
        <taxon>Actinomycetota</taxon>
        <taxon>Actinomycetes</taxon>
        <taxon>Geodermatophilales</taxon>
        <taxon>Antricoccaceae</taxon>
        <taxon>Antricoccus</taxon>
    </lineage>
</organism>
<dbReference type="AlphaFoldDB" id="A0A2T0ZF76"/>
<dbReference type="OrthoDB" id="9803716at2"/>
<dbReference type="Proteomes" id="UP000237752">
    <property type="component" value="Unassembled WGS sequence"/>
</dbReference>
<evidence type="ECO:0000313" key="3">
    <source>
        <dbReference type="Proteomes" id="UP000237752"/>
    </source>
</evidence>
<comment type="caution">
    <text evidence="2">The sequence shown here is derived from an EMBL/GenBank/DDBJ whole genome shotgun (WGS) entry which is preliminary data.</text>
</comment>
<feature type="compositionally biased region" description="Basic and acidic residues" evidence="1">
    <location>
        <begin position="139"/>
        <end position="155"/>
    </location>
</feature>
<name>A0A2T0ZF76_9ACTN</name>
<feature type="region of interest" description="Disordered" evidence="1">
    <location>
        <begin position="135"/>
        <end position="155"/>
    </location>
</feature>
<dbReference type="Pfam" id="PF12083">
    <property type="entry name" value="DUF3560"/>
    <property type="match status" value="1"/>
</dbReference>
<dbReference type="InterPro" id="IPR021944">
    <property type="entry name" value="DUF3560"/>
</dbReference>
<feature type="region of interest" description="Disordered" evidence="1">
    <location>
        <begin position="1"/>
        <end position="29"/>
    </location>
</feature>
<keyword evidence="3" id="KW-1185">Reference proteome</keyword>
<protein>
    <submittedName>
        <fullName evidence="2">Uncharacterized protein DUF3560</fullName>
    </submittedName>
</protein>
<dbReference type="EMBL" id="PVUE01000023">
    <property type="protein sequence ID" value="PRZ34798.1"/>
    <property type="molecule type" value="Genomic_DNA"/>
</dbReference>
<dbReference type="RefSeq" id="WP_106350815.1">
    <property type="nucleotide sequence ID" value="NZ_PVUE01000023.1"/>
</dbReference>
<gene>
    <name evidence="2" type="ORF">CLV47_12330</name>
</gene>
<evidence type="ECO:0000313" key="2">
    <source>
        <dbReference type="EMBL" id="PRZ34798.1"/>
    </source>
</evidence>
<sequence length="332" mass="37283">MNSTATLTISHTHQSGTLAEGTTRGDGTGDILKTHRFRWSRNLGAWYLPRSRDTFANQHAITETADALRDAGHEVTVSIDDEPRDIAAVEADGAQRSTDRADALADKADRRHAVADAHRDRSEAYLARFAGGQPILTGHHSEKSARNAQRKGHDAMRRAIEHDEQARHTDERAHAAAQHNELRYNPVTVAHRIERLEADARKIDRALNGHTRTLWADPTTGQRQVETTHPAAGDHRDRLTARLEHLRDQIAYWQGIRTAQVENGQTAGYTKNDVQAGQWVQIRRQWREVVRANPKTVSVTNDVYPTDEARRKYPMKYPYAEISGITDTAPAT</sequence>
<proteinExistence type="predicted"/>
<accession>A0A2T0ZF76</accession>
<evidence type="ECO:0000256" key="1">
    <source>
        <dbReference type="SAM" id="MobiDB-lite"/>
    </source>
</evidence>